<sequence length="88" mass="10109">MPSFLKYIPLKVISLFAGKISKKELTHSSKTDNGRGALFEYFLEQNNLRRVAVHSGQVNGSNYYLFIRPDEDDDLDDVDVAKWQSNKE</sequence>
<gene>
    <name evidence="1" type="ORF">LOAG_15883</name>
</gene>
<dbReference type="KEGG" id="loa:LOAG_15883"/>
<evidence type="ECO:0000313" key="1">
    <source>
        <dbReference type="EMBL" id="EFO12649.1"/>
    </source>
</evidence>
<dbReference type="EMBL" id="JH715119">
    <property type="protein sequence ID" value="EFO12649.1"/>
    <property type="molecule type" value="Genomic_DNA"/>
</dbReference>
<organism evidence="1">
    <name type="scientific">Loa loa</name>
    <name type="common">Eye worm</name>
    <name type="synonym">Filaria loa</name>
    <dbReference type="NCBI Taxonomy" id="7209"/>
    <lineage>
        <taxon>Eukaryota</taxon>
        <taxon>Metazoa</taxon>
        <taxon>Ecdysozoa</taxon>
        <taxon>Nematoda</taxon>
        <taxon>Chromadorea</taxon>
        <taxon>Rhabditida</taxon>
        <taxon>Spirurina</taxon>
        <taxon>Spiruromorpha</taxon>
        <taxon>Filarioidea</taxon>
        <taxon>Onchocercidae</taxon>
        <taxon>Loa</taxon>
    </lineage>
</organism>
<dbReference type="CTD" id="9953379"/>
<dbReference type="RefSeq" id="XP_003151420.1">
    <property type="nucleotide sequence ID" value="XM_003151372.1"/>
</dbReference>
<dbReference type="GeneID" id="9953379"/>
<reference evidence="1" key="1">
    <citation type="submission" date="2012-04" db="EMBL/GenBank/DDBJ databases">
        <title>The Genome Sequence of Loa loa.</title>
        <authorList>
            <consortium name="The Broad Institute Genome Sequencing Platform"/>
            <consortium name="Broad Institute Genome Sequencing Center for Infectious Disease"/>
            <person name="Nutman T.B."/>
            <person name="Fink D.L."/>
            <person name="Russ C."/>
            <person name="Young S."/>
            <person name="Zeng Q."/>
            <person name="Gargeya S."/>
            <person name="Alvarado L."/>
            <person name="Berlin A."/>
            <person name="Chapman S.B."/>
            <person name="Chen Z."/>
            <person name="Freedman E."/>
            <person name="Gellesch M."/>
            <person name="Goldberg J."/>
            <person name="Griggs A."/>
            <person name="Gujja S."/>
            <person name="Heilman E.R."/>
            <person name="Heiman D."/>
            <person name="Howarth C."/>
            <person name="Mehta T."/>
            <person name="Neiman D."/>
            <person name="Pearson M."/>
            <person name="Roberts A."/>
            <person name="Saif S."/>
            <person name="Shea T."/>
            <person name="Shenoy N."/>
            <person name="Sisk P."/>
            <person name="Stolte C."/>
            <person name="Sykes S."/>
            <person name="White J."/>
            <person name="Yandava C."/>
            <person name="Haas B."/>
            <person name="Henn M.R."/>
            <person name="Nusbaum C."/>
            <person name="Birren B."/>
        </authorList>
    </citation>
    <scope>NUCLEOTIDE SEQUENCE [LARGE SCALE GENOMIC DNA]</scope>
</reference>
<feature type="non-terminal residue" evidence="1">
    <location>
        <position position="88"/>
    </location>
</feature>
<accession>A0A1S0TET8</accession>
<name>A0A1S0TET8_LOALO</name>
<proteinExistence type="predicted"/>
<dbReference type="AlphaFoldDB" id="A0A1S0TET8"/>
<protein>
    <submittedName>
        <fullName evidence="1">Uncharacterized protein</fullName>
    </submittedName>
</protein>
<dbReference type="InParanoid" id="A0A1S0TET8"/>